<dbReference type="SUPFAM" id="SSF54001">
    <property type="entry name" value="Cysteine proteinases"/>
    <property type="match status" value="1"/>
</dbReference>
<evidence type="ECO:0000256" key="1">
    <source>
        <dbReference type="ARBA" id="ARBA00009085"/>
    </source>
</evidence>
<feature type="region of interest" description="Disordered" evidence="2">
    <location>
        <begin position="667"/>
        <end position="704"/>
    </location>
</feature>
<feature type="domain" description="Rhodanese" evidence="3">
    <location>
        <begin position="437"/>
        <end position="457"/>
    </location>
</feature>
<sequence>MSACKCAPPLPPPQPSNFAMNGHGPNGTSHTERPGPMPRVFPHIKDLQAKALQKINPYSSITTLIQEAENCTKQADTFADFRRPDLAYVEYLVASEIVLNVIPRHKDAPSVAGDRGRLHRQNKDLQRRIDAQHERFSNIKEIIINQNRRDGVQPTVSSSQAAEYRQRPSTPNAQPPHTAVSYGDNPRLSMPDGFPSQVSISSPPRRTPAYVSKASDGRTSPLMPLGSPRVKPQINPKPESLQDRPSSSGSSHQDPLNERFARLRMNGNSSLSGSRSHHDTYGANRQVKMPSPTDYGGDVSFPLVPTDAPTNRPSGPRTMPDAPLLPPKLPIDTSVAFSLPKQPSPTYSPARNMQTPASINPPRTSARSMNGTGGRSNSIASASSSISSRPPGVNGDTDSYFPNPANGAPRHASTQRNTINMPIEYSITAEKLYDYLKMYHILLIDVRNREDFDQGHIYARSIMCVEPTALRPSMSAEELGDSLVLSPDDEQTMFDRRDAFDLVIYYDERTTTTDFISKNGRNEEEIALKCLYDALYEFNQDKPLQRAPIFLLGGIGAWADLLGRAALATSNTSTIVSSQKSGKNSRPIGRVPMAGTRSTIYVPKQRRRSYNPLHPEEEQKWIQQARKESYAVGQRPAAIDEYEAEEQESVPIYRTTEDFLRRFPEAPSLEQESMISPPTRSAPPVPPNYAPPSIPSEPSRPAPAVARVNYSGVHDRSASQTVTLGRSTNLPNYIPPSQRLQNVRLPYTGLINFGVTCYMNATIQCLSGTIPLTSLYRNGTYEKYIQEGNWKGTKGAMSNFYAALIQNIWKGDVKLCRPSSLRKFCAVKKDQWGEDQQQDAKEFLEFLLEFLHEDLNVNWSRPPTKVLSDAEEAQREMFPKPYAAIIEWKRYTNRESSLVQDLFAGQHASQLRCKTCGKTSTTYETFFDISVEIPRHGTASIYNCLDSYCAEERLTEGDEWRCPHCKKTREATKKITITRAPRYLVVHFKRFSAGFQERASKVRSLIDFPLDGLDMSKYMLPPVTEADKAWVQKRFSREHLESEMKLDQSMTGPYIYNAYAVMRHIGNNISSGHYISMVKDPGRGVWRQYNDDRVDDFDPKQYRLQTPEAYIVFYERVPNPSYEGNG</sequence>
<dbReference type="InterPro" id="IPR038765">
    <property type="entry name" value="Papain-like_cys_pep_sf"/>
</dbReference>
<dbReference type="InterPro" id="IPR036873">
    <property type="entry name" value="Rhodanese-like_dom_sf"/>
</dbReference>
<dbReference type="PANTHER" id="PTHR21646">
    <property type="entry name" value="UBIQUITIN CARBOXYL-TERMINAL HYDROLASE"/>
    <property type="match status" value="1"/>
</dbReference>
<dbReference type="CDD" id="cd02674">
    <property type="entry name" value="Peptidase_C19R"/>
    <property type="match status" value="1"/>
</dbReference>
<dbReference type="PROSITE" id="PS50206">
    <property type="entry name" value="RHODANESE_3"/>
    <property type="match status" value="1"/>
</dbReference>
<name>A0A9P4VRD8_9PEZI</name>
<evidence type="ECO:0000256" key="2">
    <source>
        <dbReference type="SAM" id="MobiDB-lite"/>
    </source>
</evidence>
<dbReference type="InterPro" id="IPR028889">
    <property type="entry name" value="USP"/>
</dbReference>
<keyword evidence="6" id="KW-1185">Reference proteome</keyword>
<dbReference type="OrthoDB" id="292964at2759"/>
<accession>A0A9P4VRD8</accession>
<comment type="caution">
    <text evidence="5">The sequence shown here is derived from an EMBL/GenBank/DDBJ whole genome shotgun (WGS) entry which is preliminary data.</text>
</comment>
<reference evidence="5" key="1">
    <citation type="journal article" date="2020" name="Stud. Mycol.">
        <title>101 Dothideomycetes genomes: a test case for predicting lifestyles and emergence of pathogens.</title>
        <authorList>
            <person name="Haridas S."/>
            <person name="Albert R."/>
            <person name="Binder M."/>
            <person name="Bloem J."/>
            <person name="Labutti K."/>
            <person name="Salamov A."/>
            <person name="Andreopoulos B."/>
            <person name="Baker S."/>
            <person name="Barry K."/>
            <person name="Bills G."/>
            <person name="Bluhm B."/>
            <person name="Cannon C."/>
            <person name="Castanera R."/>
            <person name="Culley D."/>
            <person name="Daum C."/>
            <person name="Ezra D."/>
            <person name="Gonzalez J."/>
            <person name="Henrissat B."/>
            <person name="Kuo A."/>
            <person name="Liang C."/>
            <person name="Lipzen A."/>
            <person name="Lutzoni F."/>
            <person name="Magnuson J."/>
            <person name="Mondo S."/>
            <person name="Nolan M."/>
            <person name="Ohm R."/>
            <person name="Pangilinan J."/>
            <person name="Park H.-J."/>
            <person name="Ramirez L."/>
            <person name="Alfaro M."/>
            <person name="Sun H."/>
            <person name="Tritt A."/>
            <person name="Yoshinaga Y."/>
            <person name="Zwiers L.-H."/>
            <person name="Turgeon B."/>
            <person name="Goodwin S."/>
            <person name="Spatafora J."/>
            <person name="Crous P."/>
            <person name="Grigoriev I."/>
        </authorList>
    </citation>
    <scope>NUCLEOTIDE SEQUENCE</scope>
    <source>
        <strain evidence="5">CBS 101060</strain>
    </source>
</reference>
<evidence type="ECO:0000259" key="3">
    <source>
        <dbReference type="PROSITE" id="PS50206"/>
    </source>
</evidence>
<gene>
    <name evidence="5" type="ORF">M501DRAFT_1006520</name>
</gene>
<protein>
    <submittedName>
        <fullName evidence="5">Cysteine proteinase</fullName>
    </submittedName>
</protein>
<dbReference type="Proteomes" id="UP000799429">
    <property type="component" value="Unassembled WGS sequence"/>
</dbReference>
<feature type="region of interest" description="Disordered" evidence="2">
    <location>
        <begin position="340"/>
        <end position="413"/>
    </location>
</feature>
<feature type="region of interest" description="Disordered" evidence="2">
    <location>
        <begin position="150"/>
        <end position="293"/>
    </location>
</feature>
<feature type="region of interest" description="Disordered" evidence="2">
    <location>
        <begin position="1"/>
        <end position="36"/>
    </location>
</feature>
<evidence type="ECO:0000259" key="4">
    <source>
        <dbReference type="PROSITE" id="PS50235"/>
    </source>
</evidence>
<feature type="compositionally biased region" description="Polar residues" evidence="2">
    <location>
        <begin position="154"/>
        <end position="172"/>
    </location>
</feature>
<comment type="similarity">
    <text evidence="1">Belongs to the peptidase C19 family.</text>
</comment>
<dbReference type="GO" id="GO:0004843">
    <property type="term" value="F:cysteine-type deubiquitinase activity"/>
    <property type="evidence" value="ECO:0007669"/>
    <property type="project" value="InterPro"/>
</dbReference>
<feature type="compositionally biased region" description="Polar residues" evidence="2">
    <location>
        <begin position="344"/>
        <end position="370"/>
    </location>
</feature>
<dbReference type="InterPro" id="IPR050185">
    <property type="entry name" value="Ub_carboxyl-term_hydrolase"/>
</dbReference>
<dbReference type="InterPro" id="IPR001394">
    <property type="entry name" value="Peptidase_C19_UCH"/>
</dbReference>
<feature type="domain" description="USP" evidence="4">
    <location>
        <begin position="748"/>
        <end position="1117"/>
    </location>
</feature>
<dbReference type="SUPFAM" id="SSF52821">
    <property type="entry name" value="Rhodanese/Cell cycle control phosphatase"/>
    <property type="match status" value="1"/>
</dbReference>
<dbReference type="GO" id="GO:0016579">
    <property type="term" value="P:protein deubiquitination"/>
    <property type="evidence" value="ECO:0007669"/>
    <property type="project" value="InterPro"/>
</dbReference>
<dbReference type="Pfam" id="PF00443">
    <property type="entry name" value="UCH"/>
    <property type="match status" value="1"/>
</dbReference>
<evidence type="ECO:0000313" key="5">
    <source>
        <dbReference type="EMBL" id="KAF2837434.1"/>
    </source>
</evidence>
<dbReference type="Gene3D" id="3.40.250.10">
    <property type="entry name" value="Rhodanese-like domain"/>
    <property type="match status" value="1"/>
</dbReference>
<dbReference type="PANTHER" id="PTHR21646:SF23">
    <property type="entry name" value="UBIQUITIN CARBOXYL-TERMINAL HYDROLASE USP2"/>
    <property type="match status" value="1"/>
</dbReference>
<proteinExistence type="inferred from homology"/>
<feature type="compositionally biased region" description="Low complexity" evidence="2">
    <location>
        <begin position="376"/>
        <end position="388"/>
    </location>
</feature>
<dbReference type="InterPro" id="IPR001763">
    <property type="entry name" value="Rhodanese-like_dom"/>
</dbReference>
<dbReference type="AlphaFoldDB" id="A0A9P4VRD8"/>
<feature type="compositionally biased region" description="Pro residues" evidence="2">
    <location>
        <begin position="680"/>
        <end position="701"/>
    </location>
</feature>
<dbReference type="PROSITE" id="PS50235">
    <property type="entry name" value="USP_3"/>
    <property type="match status" value="1"/>
</dbReference>
<feature type="compositionally biased region" description="Polar residues" evidence="2">
    <location>
        <begin position="243"/>
        <end position="254"/>
    </location>
</feature>
<evidence type="ECO:0000313" key="6">
    <source>
        <dbReference type="Proteomes" id="UP000799429"/>
    </source>
</evidence>
<organism evidence="5 6">
    <name type="scientific">Patellaria atrata CBS 101060</name>
    <dbReference type="NCBI Taxonomy" id="1346257"/>
    <lineage>
        <taxon>Eukaryota</taxon>
        <taxon>Fungi</taxon>
        <taxon>Dikarya</taxon>
        <taxon>Ascomycota</taxon>
        <taxon>Pezizomycotina</taxon>
        <taxon>Dothideomycetes</taxon>
        <taxon>Dothideomycetes incertae sedis</taxon>
        <taxon>Patellariales</taxon>
        <taxon>Patellariaceae</taxon>
        <taxon>Patellaria</taxon>
    </lineage>
</organism>
<dbReference type="EMBL" id="MU006099">
    <property type="protein sequence ID" value="KAF2837434.1"/>
    <property type="molecule type" value="Genomic_DNA"/>
</dbReference>
<dbReference type="Gene3D" id="3.90.70.10">
    <property type="entry name" value="Cysteine proteinases"/>
    <property type="match status" value="1"/>
</dbReference>